<accession>A0A9N7MMC2</accession>
<keyword evidence="1" id="KW-0479">Metal-binding</keyword>
<feature type="compositionally biased region" description="Low complexity" evidence="2">
    <location>
        <begin position="79"/>
        <end position="97"/>
    </location>
</feature>
<dbReference type="Proteomes" id="UP001153555">
    <property type="component" value="Unassembled WGS sequence"/>
</dbReference>
<evidence type="ECO:0000313" key="5">
    <source>
        <dbReference type="Proteomes" id="UP001153555"/>
    </source>
</evidence>
<feature type="region of interest" description="Disordered" evidence="2">
    <location>
        <begin position="66"/>
        <end position="109"/>
    </location>
</feature>
<name>A0A9N7MMC2_STRHE</name>
<comment type="caution">
    <text evidence="4">The sequence shown here is derived from an EMBL/GenBank/DDBJ whole genome shotgun (WGS) entry which is preliminary data.</text>
</comment>
<dbReference type="AlphaFoldDB" id="A0A9N7MMC2"/>
<evidence type="ECO:0000259" key="3">
    <source>
        <dbReference type="PROSITE" id="PS50158"/>
    </source>
</evidence>
<feature type="region of interest" description="Disordered" evidence="2">
    <location>
        <begin position="1"/>
        <end position="25"/>
    </location>
</feature>
<feature type="compositionally biased region" description="Low complexity" evidence="2">
    <location>
        <begin position="1"/>
        <end position="24"/>
    </location>
</feature>
<dbReference type="GO" id="GO:0008270">
    <property type="term" value="F:zinc ion binding"/>
    <property type="evidence" value="ECO:0007669"/>
    <property type="project" value="UniProtKB-KW"/>
</dbReference>
<evidence type="ECO:0000256" key="2">
    <source>
        <dbReference type="SAM" id="MobiDB-lite"/>
    </source>
</evidence>
<keyword evidence="1" id="KW-0863">Zinc-finger</keyword>
<dbReference type="PROSITE" id="PS50158">
    <property type="entry name" value="ZF_CCHC"/>
    <property type="match status" value="1"/>
</dbReference>
<dbReference type="InterPro" id="IPR036875">
    <property type="entry name" value="Znf_CCHC_sf"/>
</dbReference>
<evidence type="ECO:0000256" key="1">
    <source>
        <dbReference type="PROSITE-ProRule" id="PRU00047"/>
    </source>
</evidence>
<keyword evidence="5" id="KW-1185">Reference proteome</keyword>
<reference evidence="4" key="1">
    <citation type="submission" date="2019-12" db="EMBL/GenBank/DDBJ databases">
        <authorList>
            <person name="Scholes J."/>
        </authorList>
    </citation>
    <scope>NUCLEOTIDE SEQUENCE</scope>
</reference>
<keyword evidence="1" id="KW-0862">Zinc</keyword>
<gene>
    <name evidence="4" type="ORF">SHERM_10914</name>
</gene>
<protein>
    <recommendedName>
        <fullName evidence="3">CCHC-type domain-containing protein</fullName>
    </recommendedName>
</protein>
<sequence length="165" mass="17010">MSFATTATRQSSSRPPRSSASSRQCHLCGRSGHEAQNCFRVKPCPHCNRTGHDPRRCFEVVGYPAGWSGKSSSTGAPPAGQGRSNNAASSSAGNERGLIPSNSAKAHATSFAGANSVGPSLVGPGNVGSSLQFGTYGANNVPAATASMLARQGWDSDRAIRTYNP</sequence>
<dbReference type="OrthoDB" id="1751090at2759"/>
<dbReference type="InterPro" id="IPR001878">
    <property type="entry name" value="Znf_CCHC"/>
</dbReference>
<evidence type="ECO:0000313" key="4">
    <source>
        <dbReference type="EMBL" id="CAA0808686.1"/>
    </source>
</evidence>
<dbReference type="Gene3D" id="4.10.60.10">
    <property type="entry name" value="Zinc finger, CCHC-type"/>
    <property type="match status" value="1"/>
</dbReference>
<dbReference type="EMBL" id="CACSLK010003174">
    <property type="protein sequence ID" value="CAA0808686.1"/>
    <property type="molecule type" value="Genomic_DNA"/>
</dbReference>
<dbReference type="SUPFAM" id="SSF57756">
    <property type="entry name" value="Retrovirus zinc finger-like domains"/>
    <property type="match status" value="1"/>
</dbReference>
<dbReference type="GO" id="GO:0003676">
    <property type="term" value="F:nucleic acid binding"/>
    <property type="evidence" value="ECO:0007669"/>
    <property type="project" value="InterPro"/>
</dbReference>
<organism evidence="4 5">
    <name type="scientific">Striga hermonthica</name>
    <name type="common">Purple witchweed</name>
    <name type="synonym">Buchnera hermonthica</name>
    <dbReference type="NCBI Taxonomy" id="68872"/>
    <lineage>
        <taxon>Eukaryota</taxon>
        <taxon>Viridiplantae</taxon>
        <taxon>Streptophyta</taxon>
        <taxon>Embryophyta</taxon>
        <taxon>Tracheophyta</taxon>
        <taxon>Spermatophyta</taxon>
        <taxon>Magnoliopsida</taxon>
        <taxon>eudicotyledons</taxon>
        <taxon>Gunneridae</taxon>
        <taxon>Pentapetalae</taxon>
        <taxon>asterids</taxon>
        <taxon>lamiids</taxon>
        <taxon>Lamiales</taxon>
        <taxon>Orobanchaceae</taxon>
        <taxon>Buchnereae</taxon>
        <taxon>Striga</taxon>
    </lineage>
</organism>
<proteinExistence type="predicted"/>
<feature type="domain" description="CCHC-type" evidence="3">
    <location>
        <begin position="25"/>
        <end position="38"/>
    </location>
</feature>